<proteinExistence type="predicted"/>
<accession>A0ABW7NWE7</accession>
<evidence type="ECO:0000313" key="2">
    <source>
        <dbReference type="Proteomes" id="UP001610657"/>
    </source>
</evidence>
<dbReference type="Proteomes" id="UP001610657">
    <property type="component" value="Unassembled WGS sequence"/>
</dbReference>
<dbReference type="GO" id="GO:0016787">
    <property type="term" value="F:hydrolase activity"/>
    <property type="evidence" value="ECO:0007669"/>
    <property type="project" value="UniProtKB-KW"/>
</dbReference>
<sequence length="35" mass="3985">SGGFLIGVLERAGAWWVYVDPMVLMYLLDEIASRR</sequence>
<reference evidence="1 2" key="1">
    <citation type="submission" date="2023-08" db="EMBL/GenBank/DDBJ databases">
        <title>Genomic and mutational analysis of Pseudomonas syringae pv. tagetis EB037 pathogenicity on sunflower.</title>
        <authorList>
            <person name="Maul J.E."/>
        </authorList>
    </citation>
    <scope>NUCLEOTIDE SEQUENCE [LARGE SCALE GENOMIC DNA]</scope>
    <source>
        <strain evidence="1 2">EB037_T1</strain>
    </source>
</reference>
<organism evidence="1 2">
    <name type="scientific">Pseudomonas syringae pv. tagetis</name>
    <dbReference type="NCBI Taxonomy" id="129140"/>
    <lineage>
        <taxon>Bacteria</taxon>
        <taxon>Pseudomonadati</taxon>
        <taxon>Pseudomonadota</taxon>
        <taxon>Gammaproteobacteria</taxon>
        <taxon>Pseudomonadales</taxon>
        <taxon>Pseudomonadaceae</taxon>
        <taxon>Pseudomonas</taxon>
    </lineage>
</organism>
<comment type="caution">
    <text evidence="1">The sequence shown here is derived from an EMBL/GenBank/DDBJ whole genome shotgun (WGS) entry which is preliminary data.</text>
</comment>
<name>A0ABW7NWE7_9PSED</name>
<protein>
    <submittedName>
        <fullName evidence="1">HAD family hydrolase</fullName>
    </submittedName>
</protein>
<gene>
    <name evidence="1" type="ORF">RA271_29075</name>
</gene>
<evidence type="ECO:0000313" key="1">
    <source>
        <dbReference type="EMBL" id="MFH7519175.1"/>
    </source>
</evidence>
<keyword evidence="2" id="KW-1185">Reference proteome</keyword>
<dbReference type="EMBL" id="JAVCQK010000474">
    <property type="protein sequence ID" value="MFH7519175.1"/>
    <property type="molecule type" value="Genomic_DNA"/>
</dbReference>
<feature type="non-terminal residue" evidence="1">
    <location>
        <position position="1"/>
    </location>
</feature>
<keyword evidence="1" id="KW-0378">Hydrolase</keyword>